<sequence length="923" mass="106266">MAKWLVTFLFVIAGLALYAQSIKGVVIDSVHTTYLQSTSISVFEMGQDKVSKIALSDRYGKFVIEDLPLHKNLVIEWRHQGYSKMNKIVRLSARSVLDLGKINMSVRDNHLDTVEILPPVRMNGDTLEFNADAFKLDSNAVVQDLLHKLPGLMLWGDDKITYNGKELQNIWVNGKPFFGSDKSIALQNIAKDAVKKIQVYDSREKTQQLQNPDDKNYAMNVVLKDGREKMFFGNLTAGYGTDKRHDTYLTANYGDKQRQATLAFSKNNSNKNIVDLNQLLENTTFKGVGLNNDFSSDFLSPGITRQTVAGARYQHDFLQTGQTNRNNIFTANLFYNNSQREIRDSAINKLIAEENPLNNSRTSTSAYNDASKRLNGSLTHQFSNNFRQRPISMNSTLDFFREENSSSGQSGTQYDYTNNKSFNNESRQSANNKDYINFQTGISIQNKIASPIKGKTATRFFDPFSFYIDYQINRQTDQGHREVGSQFTNYLDSAQSRNLVRAYMPHEKEINQIIKININYKNFGFKQHLSLQHLASDNLVRDNDMVIEDSLTHQSKFNRWIYQPSLTYKHSLYSQNLVGRKNSHLSLNMQLGTRWQGEKNESTLAFRNIKQHFVTILPEISVEHFFSRVNFYQQKASISYKYNEDYPELDRLCPFYDNINPSFRYFGAKQLTKVKKHVLSALLSFSQSKQYGLIMSLSPSFTWVHNGFADSITNKTNQIQYYAIQNTAPTYVFNVGYNVEKAVALRRKQSINFSLRGNISKGNNYQYMDGIKREVNNWSSNLNLNTYYTNIDHIVLGFINTWQFNKQSDKENGFLYYSSHFLSTGLSASLALSKRWSINSNVNSRYSRSTFSNDHVLIWNANTSYRVLKGNNLEFKLAAYDLLKQNKGIYFRQSSSEFTTGYLNNLTQYFMVSLSYYPRKFGL</sequence>
<evidence type="ECO:0000313" key="3">
    <source>
        <dbReference type="Proteomes" id="UP000286246"/>
    </source>
</evidence>
<organism evidence="2 3">
    <name type="scientific">Sphingobacterium detergens</name>
    <dbReference type="NCBI Taxonomy" id="1145106"/>
    <lineage>
        <taxon>Bacteria</taxon>
        <taxon>Pseudomonadati</taxon>
        <taxon>Bacteroidota</taxon>
        <taxon>Sphingobacteriia</taxon>
        <taxon>Sphingobacteriales</taxon>
        <taxon>Sphingobacteriaceae</taxon>
        <taxon>Sphingobacterium</taxon>
    </lineage>
</organism>
<proteinExistence type="predicted"/>
<dbReference type="EMBL" id="RAPY01000002">
    <property type="protein sequence ID" value="RKE52729.1"/>
    <property type="molecule type" value="Genomic_DNA"/>
</dbReference>
<evidence type="ECO:0000256" key="1">
    <source>
        <dbReference type="SAM" id="MobiDB-lite"/>
    </source>
</evidence>
<gene>
    <name evidence="2" type="ORF">DFQ12_2973</name>
</gene>
<dbReference type="SUPFAM" id="SSF56935">
    <property type="entry name" value="Porins"/>
    <property type="match status" value="1"/>
</dbReference>
<comment type="caution">
    <text evidence="2">The sequence shown here is derived from an EMBL/GenBank/DDBJ whole genome shotgun (WGS) entry which is preliminary data.</text>
</comment>
<reference evidence="2 3" key="1">
    <citation type="submission" date="2018-09" db="EMBL/GenBank/DDBJ databases">
        <title>Genomic Encyclopedia of Type Strains, Phase III (KMG-III): the genomes of soil and plant-associated and newly described type strains.</title>
        <authorList>
            <person name="Whitman W."/>
        </authorList>
    </citation>
    <scope>NUCLEOTIDE SEQUENCE [LARGE SCALE GENOMIC DNA]</scope>
    <source>
        <strain evidence="2 3">CECT 7938</strain>
    </source>
</reference>
<keyword evidence="3" id="KW-1185">Reference proteome</keyword>
<protein>
    <recommendedName>
        <fullName evidence="4">Outer membrane beta-barrel protein</fullName>
    </recommendedName>
</protein>
<dbReference type="AlphaFoldDB" id="A0A420B7U3"/>
<feature type="region of interest" description="Disordered" evidence="1">
    <location>
        <begin position="402"/>
        <end position="428"/>
    </location>
</feature>
<dbReference type="RefSeq" id="WP_120259740.1">
    <property type="nucleotide sequence ID" value="NZ_RAPY01000002.1"/>
</dbReference>
<name>A0A420B7U3_SPHD1</name>
<dbReference type="OrthoDB" id="1086219at2"/>
<evidence type="ECO:0000313" key="2">
    <source>
        <dbReference type="EMBL" id="RKE52729.1"/>
    </source>
</evidence>
<evidence type="ECO:0008006" key="4">
    <source>
        <dbReference type="Google" id="ProtNLM"/>
    </source>
</evidence>
<accession>A0A420B7U3</accession>
<feature type="compositionally biased region" description="Polar residues" evidence="1">
    <location>
        <begin position="405"/>
        <end position="428"/>
    </location>
</feature>
<dbReference type="Proteomes" id="UP000286246">
    <property type="component" value="Unassembled WGS sequence"/>
</dbReference>